<dbReference type="GO" id="GO:0005536">
    <property type="term" value="F:D-glucose binding"/>
    <property type="evidence" value="ECO:0007669"/>
    <property type="project" value="InterPro"/>
</dbReference>
<comment type="catalytic activity">
    <reaction evidence="3">
        <text>D-glucose + ATP = D-glucose 6-phosphate + ADP + H(+)</text>
        <dbReference type="Rhea" id="RHEA:17825"/>
        <dbReference type="ChEBI" id="CHEBI:4167"/>
        <dbReference type="ChEBI" id="CHEBI:15378"/>
        <dbReference type="ChEBI" id="CHEBI:30616"/>
        <dbReference type="ChEBI" id="CHEBI:61548"/>
        <dbReference type="ChEBI" id="CHEBI:456216"/>
        <dbReference type="EC" id="2.7.1.2"/>
    </reaction>
</comment>
<dbReference type="GO" id="GO:0004340">
    <property type="term" value="F:glucokinase activity"/>
    <property type="evidence" value="ECO:0007669"/>
    <property type="project" value="UniProtKB-UniRule"/>
</dbReference>
<dbReference type="AlphaFoldDB" id="A0A2S5KRD9"/>
<feature type="binding site" evidence="3">
    <location>
        <begin position="10"/>
        <end position="15"/>
    </location>
    <ligand>
        <name>ATP</name>
        <dbReference type="ChEBI" id="CHEBI:30616"/>
    </ligand>
</feature>
<evidence type="ECO:0000256" key="3">
    <source>
        <dbReference type="HAMAP-Rule" id="MF_00524"/>
    </source>
</evidence>
<keyword evidence="1 3" id="KW-0808">Transferase</keyword>
<accession>A0A2S5KRD9</accession>
<keyword evidence="2 3" id="KW-0418">Kinase</keyword>
<comment type="subcellular location">
    <subcellularLocation>
        <location evidence="3">Cytoplasm</location>
    </subcellularLocation>
</comment>
<name>A0A2S5KRD9_9PROT</name>
<dbReference type="EC" id="2.7.1.2" evidence="3"/>
<dbReference type="PANTHER" id="PTHR47690:SF1">
    <property type="entry name" value="GLUCOKINASE"/>
    <property type="match status" value="1"/>
</dbReference>
<dbReference type="InterPro" id="IPR043129">
    <property type="entry name" value="ATPase_NBD"/>
</dbReference>
<dbReference type="EMBL" id="PRLP01000034">
    <property type="protein sequence ID" value="PPC77427.1"/>
    <property type="molecule type" value="Genomic_DNA"/>
</dbReference>
<evidence type="ECO:0000313" key="5">
    <source>
        <dbReference type="EMBL" id="PPC77427.1"/>
    </source>
</evidence>
<dbReference type="CDD" id="cd24008">
    <property type="entry name" value="ASKHA_NBD_GLK"/>
    <property type="match status" value="1"/>
</dbReference>
<dbReference type="GO" id="GO:0005524">
    <property type="term" value="F:ATP binding"/>
    <property type="evidence" value="ECO:0007669"/>
    <property type="project" value="UniProtKB-UniRule"/>
</dbReference>
<dbReference type="Pfam" id="PF02685">
    <property type="entry name" value="Glucokinase"/>
    <property type="match status" value="1"/>
</dbReference>
<dbReference type="Proteomes" id="UP000238196">
    <property type="component" value="Unassembled WGS sequence"/>
</dbReference>
<dbReference type="InterPro" id="IPR003836">
    <property type="entry name" value="Glucokinase"/>
</dbReference>
<proteinExistence type="inferred from homology"/>
<dbReference type="GO" id="GO:0006096">
    <property type="term" value="P:glycolytic process"/>
    <property type="evidence" value="ECO:0007669"/>
    <property type="project" value="UniProtKB-UniRule"/>
</dbReference>
<comment type="similarity">
    <text evidence="3 4">Belongs to the bacterial glucokinase family.</text>
</comment>
<dbReference type="NCBIfam" id="TIGR00749">
    <property type="entry name" value="glk"/>
    <property type="match status" value="1"/>
</dbReference>
<reference evidence="5 6" key="1">
    <citation type="submission" date="2018-02" db="EMBL/GenBank/DDBJ databases">
        <title>novel marine gammaproteobacteria from coastal saline agro ecosystem.</title>
        <authorList>
            <person name="Krishnan R."/>
            <person name="Ramesh Kumar N."/>
        </authorList>
    </citation>
    <scope>NUCLEOTIDE SEQUENCE [LARGE SCALE GENOMIC DNA]</scope>
    <source>
        <strain evidence="5 6">228</strain>
    </source>
</reference>
<dbReference type="SUPFAM" id="SSF53067">
    <property type="entry name" value="Actin-like ATPase domain"/>
    <property type="match status" value="1"/>
</dbReference>
<dbReference type="InterPro" id="IPR050201">
    <property type="entry name" value="Bacterial_glucokinase"/>
</dbReference>
<evidence type="ECO:0000313" key="6">
    <source>
        <dbReference type="Proteomes" id="UP000238196"/>
    </source>
</evidence>
<evidence type="ECO:0000256" key="1">
    <source>
        <dbReference type="ARBA" id="ARBA00022679"/>
    </source>
</evidence>
<gene>
    <name evidence="3 5" type="primary">glk</name>
    <name evidence="5" type="ORF">C4K68_10985</name>
</gene>
<dbReference type="GO" id="GO:0005829">
    <property type="term" value="C:cytosol"/>
    <property type="evidence" value="ECO:0007669"/>
    <property type="project" value="TreeGrafter"/>
</dbReference>
<dbReference type="OrthoDB" id="9800595at2"/>
<evidence type="ECO:0000256" key="4">
    <source>
        <dbReference type="RuleBase" id="RU004046"/>
    </source>
</evidence>
<keyword evidence="3" id="KW-0963">Cytoplasm</keyword>
<protein>
    <recommendedName>
        <fullName evidence="3">Glucokinase</fullName>
        <ecNumber evidence="3">2.7.1.2</ecNumber>
    </recommendedName>
    <alternativeName>
        <fullName evidence="3">Glucose kinase</fullName>
    </alternativeName>
</protein>
<comment type="caution">
    <text evidence="5">The sequence shown here is derived from an EMBL/GenBank/DDBJ whole genome shotgun (WGS) entry which is preliminary data.</text>
</comment>
<organism evidence="5 6">
    <name type="scientific">Proteobacteria bacterium 228</name>
    <dbReference type="NCBI Taxonomy" id="2083153"/>
    <lineage>
        <taxon>Bacteria</taxon>
        <taxon>Pseudomonadati</taxon>
        <taxon>Pseudomonadota</taxon>
    </lineage>
</organism>
<dbReference type="HAMAP" id="MF_00524">
    <property type="entry name" value="Glucokinase"/>
    <property type="match status" value="1"/>
</dbReference>
<keyword evidence="3" id="KW-0547">Nucleotide-binding</keyword>
<dbReference type="PANTHER" id="PTHR47690">
    <property type="entry name" value="GLUCOKINASE"/>
    <property type="match status" value="1"/>
</dbReference>
<dbReference type="Gene3D" id="3.30.420.40">
    <property type="match status" value="1"/>
</dbReference>
<evidence type="ECO:0000256" key="2">
    <source>
        <dbReference type="ARBA" id="ARBA00022777"/>
    </source>
</evidence>
<dbReference type="Gene3D" id="3.40.367.20">
    <property type="match status" value="1"/>
</dbReference>
<keyword evidence="3" id="KW-0067">ATP-binding</keyword>
<sequence>MAMSDWALVGDVGGTNARFALVHPGSVELHHIKVLPCAEFDNLDGAVRAYLQQVGVTVQEACIAFACPVHGDEVKMTNNHWRFSKSSMQVSLGLQTLKCINDFTAMALGMPQVPDSDVIAVGSGESLHGRPRLVIGPGTGLGVSALVSNGNDWIPLAAEGGHVNWAPTSEWEIQLWLHFKKHFSRISAERLLSGAGLLLLYQGYCALRGLEERCATPADVTNGALQDGDELCLEVLNHFCGILGEVAGDAALTIGALGGVYICGGIVPRFPELFLVSPFRQQFEEKGRFKDYMKAIPVWLVNAEYPGLLGAAAGLANAAVH</sequence>
<keyword evidence="3" id="KW-0324">Glycolysis</keyword>